<reference evidence="2" key="1">
    <citation type="journal article" date="2020" name="Stud. Mycol.">
        <title>101 Dothideomycetes genomes: a test case for predicting lifestyles and emergence of pathogens.</title>
        <authorList>
            <person name="Haridas S."/>
            <person name="Albert R."/>
            <person name="Binder M."/>
            <person name="Bloem J."/>
            <person name="Labutti K."/>
            <person name="Salamov A."/>
            <person name="Andreopoulos B."/>
            <person name="Baker S."/>
            <person name="Barry K."/>
            <person name="Bills G."/>
            <person name="Bluhm B."/>
            <person name="Cannon C."/>
            <person name="Castanera R."/>
            <person name="Culley D."/>
            <person name="Daum C."/>
            <person name="Ezra D."/>
            <person name="Gonzalez J."/>
            <person name="Henrissat B."/>
            <person name="Kuo A."/>
            <person name="Liang C."/>
            <person name="Lipzen A."/>
            <person name="Lutzoni F."/>
            <person name="Magnuson J."/>
            <person name="Mondo S."/>
            <person name="Nolan M."/>
            <person name="Ohm R."/>
            <person name="Pangilinan J."/>
            <person name="Park H.-J."/>
            <person name="Ramirez L."/>
            <person name="Alfaro M."/>
            <person name="Sun H."/>
            <person name="Tritt A."/>
            <person name="Yoshinaga Y."/>
            <person name="Zwiers L.-H."/>
            <person name="Turgeon B."/>
            <person name="Goodwin S."/>
            <person name="Spatafora J."/>
            <person name="Crous P."/>
            <person name="Grigoriev I."/>
        </authorList>
    </citation>
    <scope>NUCLEOTIDE SEQUENCE</scope>
    <source>
        <strain evidence="2">CBS 109.77</strain>
    </source>
</reference>
<accession>A0A6A6XU94</accession>
<name>A0A6A6XU94_9PLEO</name>
<dbReference type="PANTHER" id="PTHR37015:SF2">
    <property type="entry name" value="REVERSE TRANSCRIPTASE DOMAIN-CONTAINING PROTEIN"/>
    <property type="match status" value="1"/>
</dbReference>
<dbReference type="Proteomes" id="UP000799757">
    <property type="component" value="Unassembled WGS sequence"/>
</dbReference>
<organism evidence="2 3">
    <name type="scientific">Melanomma pulvis-pyrius CBS 109.77</name>
    <dbReference type="NCBI Taxonomy" id="1314802"/>
    <lineage>
        <taxon>Eukaryota</taxon>
        <taxon>Fungi</taxon>
        <taxon>Dikarya</taxon>
        <taxon>Ascomycota</taxon>
        <taxon>Pezizomycotina</taxon>
        <taxon>Dothideomycetes</taxon>
        <taxon>Pleosporomycetidae</taxon>
        <taxon>Pleosporales</taxon>
        <taxon>Melanommataceae</taxon>
        <taxon>Melanomma</taxon>
    </lineage>
</organism>
<dbReference type="PANTHER" id="PTHR37015">
    <property type="entry name" value="REVERSE TRANSCRIPTASE DOMAIN-CONTAINING PROTEIN"/>
    <property type="match status" value="1"/>
</dbReference>
<sequence>MNTSVRPVIGQVLKDAVELKIEEFERATANFKRRYDGACLGITGEDDTLKRLTTLLEQIKTLDPYLEDDGDLETMTRFVEQAKDDRSVSQASLQKFEKQLLDKLALYYHRLDVSHLHNSLIREALYSGESVASASADLEKTTLEDEFDMVEGELETAFQKFETSSFNPNDVDSEKLETYLKNLFDGAGTRGLERLREDFEEYGNELIDGHDELDEDTVEWSIKDLLQNGMLSEKQQQTLQGYLQSPVAIREFTSLLNVKSIRNWNYRNPEKGRPITARQNSEGKYCITIEEDVVDMIFLHSLATGWSTTLKEYLTDFVSNYSVWVRNKMLSTEESAKRDYYLLCPRPKPRPMPPPKASVCTLCHGPPPPRGGPPSPPRGPLGPPPPPILYPPPPPGRASKPRKSKWRYTPPPPPPPPFGGMSLNEERYRDYMQNFFLTRLPKRCGGDIETTPVNETQSKLMKLLATEAKLREAFDGEVHSLATNFNSFASSLPHKTILTMLKFIGVPQLWLEVFTRFLKAPLNMGPLVRGANDQLLVRTCGVPIAHSMELFLGELVLFFLDFAVHQKTGGYLYRLRDKCYFVGNAEQCKEAYETIALFSSVTSLDLSAEKSLAEEPIGFMNLGIQQGQPPAFSIDNEKIEVYARRVKKQLAACTTVLEWIRVWNTTMGKYASHLFGPLANVFGKTHLENVTQAYNKMHEIIFGSSNLTSHVTHLILRAKHVDFNNPIVLEPLIFLPTAYGGLGVKNPYTTLNLARTLVSDPGDKFSIFMSSEKSYYEKAAEVFKSFTAQTRADKQTYLSPQEQSSLTSLFTTRDPADFMSLEEYTRNREQVPYPFLAPKETFGSAFPFEPAAEFVGPPPMLTPLYTSLLEEPRDEITQSERVSDDVRKLNGKRNMKGWWSLSSEDRWVLQMYGDECLERYGSLEVWCGDDVPTEVLGMLRGEGNNDWDDASSYLSEV</sequence>
<feature type="region of interest" description="Disordered" evidence="1">
    <location>
        <begin position="351"/>
        <end position="422"/>
    </location>
</feature>
<evidence type="ECO:0000313" key="2">
    <source>
        <dbReference type="EMBL" id="KAF2800141.1"/>
    </source>
</evidence>
<feature type="compositionally biased region" description="Pro residues" evidence="1">
    <location>
        <begin position="365"/>
        <end position="396"/>
    </location>
</feature>
<evidence type="ECO:0000256" key="1">
    <source>
        <dbReference type="SAM" id="MobiDB-lite"/>
    </source>
</evidence>
<evidence type="ECO:0008006" key="4">
    <source>
        <dbReference type="Google" id="ProtNLM"/>
    </source>
</evidence>
<dbReference type="AlphaFoldDB" id="A0A6A6XU94"/>
<proteinExistence type="predicted"/>
<keyword evidence="3" id="KW-1185">Reference proteome</keyword>
<protein>
    <recommendedName>
        <fullName evidence="4">Reverse transcriptase domain-containing protein</fullName>
    </recommendedName>
</protein>
<feature type="compositionally biased region" description="Pro residues" evidence="1">
    <location>
        <begin position="409"/>
        <end position="418"/>
    </location>
</feature>
<gene>
    <name evidence="2" type="ORF">K505DRAFT_320648</name>
</gene>
<evidence type="ECO:0000313" key="3">
    <source>
        <dbReference type="Proteomes" id="UP000799757"/>
    </source>
</evidence>
<dbReference type="OrthoDB" id="74545at2759"/>
<dbReference type="EMBL" id="MU001752">
    <property type="protein sequence ID" value="KAF2800141.1"/>
    <property type="molecule type" value="Genomic_DNA"/>
</dbReference>